<accession>A0A8X6H6C7</accession>
<name>A0A8X6H6C7_TRICU</name>
<evidence type="ECO:0000313" key="2">
    <source>
        <dbReference type="Proteomes" id="UP000887116"/>
    </source>
</evidence>
<proteinExistence type="predicted"/>
<comment type="caution">
    <text evidence="1">The sequence shown here is derived from an EMBL/GenBank/DDBJ whole genome shotgun (WGS) entry which is preliminary data.</text>
</comment>
<reference evidence="1" key="1">
    <citation type="submission" date="2020-07" db="EMBL/GenBank/DDBJ databases">
        <title>Multicomponent nature underlies the extraordinary mechanical properties of spider dragline silk.</title>
        <authorList>
            <person name="Kono N."/>
            <person name="Nakamura H."/>
            <person name="Mori M."/>
            <person name="Yoshida Y."/>
            <person name="Ohtoshi R."/>
            <person name="Malay A.D."/>
            <person name="Moran D.A.P."/>
            <person name="Tomita M."/>
            <person name="Numata K."/>
            <person name="Arakawa K."/>
        </authorList>
    </citation>
    <scope>NUCLEOTIDE SEQUENCE</scope>
</reference>
<sequence>MLRLKNLSSTFRPLPVTCLDALTSPLTPGIINYEKAVRAFQLLKEECSRISWKDFCYFFVNSKTMESVISKIIKLVRQPGRAIIISSSSIPFVN</sequence>
<gene>
    <name evidence="1" type="ORF">TNCT_386961</name>
</gene>
<keyword evidence="2" id="KW-1185">Reference proteome</keyword>
<organism evidence="1 2">
    <name type="scientific">Trichonephila clavata</name>
    <name type="common">Joro spider</name>
    <name type="synonym">Nephila clavata</name>
    <dbReference type="NCBI Taxonomy" id="2740835"/>
    <lineage>
        <taxon>Eukaryota</taxon>
        <taxon>Metazoa</taxon>
        <taxon>Ecdysozoa</taxon>
        <taxon>Arthropoda</taxon>
        <taxon>Chelicerata</taxon>
        <taxon>Arachnida</taxon>
        <taxon>Araneae</taxon>
        <taxon>Araneomorphae</taxon>
        <taxon>Entelegynae</taxon>
        <taxon>Araneoidea</taxon>
        <taxon>Nephilidae</taxon>
        <taxon>Trichonephila</taxon>
    </lineage>
</organism>
<evidence type="ECO:0000313" key="1">
    <source>
        <dbReference type="EMBL" id="GFR16863.1"/>
    </source>
</evidence>
<dbReference type="AlphaFoldDB" id="A0A8X6H6C7"/>
<dbReference type="Proteomes" id="UP000887116">
    <property type="component" value="Unassembled WGS sequence"/>
</dbReference>
<protein>
    <submittedName>
        <fullName evidence="1">Uncharacterized protein</fullName>
    </submittedName>
</protein>
<dbReference type="EMBL" id="BMAO01007586">
    <property type="protein sequence ID" value="GFR16863.1"/>
    <property type="molecule type" value="Genomic_DNA"/>
</dbReference>